<dbReference type="PROSITE" id="PS00107">
    <property type="entry name" value="PROTEIN_KINASE_ATP"/>
    <property type="match status" value="1"/>
</dbReference>
<organism evidence="11 12">
    <name type="scientific">Clonostachys byssicola</name>
    <dbReference type="NCBI Taxonomy" id="160290"/>
    <lineage>
        <taxon>Eukaryota</taxon>
        <taxon>Fungi</taxon>
        <taxon>Dikarya</taxon>
        <taxon>Ascomycota</taxon>
        <taxon>Pezizomycotina</taxon>
        <taxon>Sordariomycetes</taxon>
        <taxon>Hypocreomycetidae</taxon>
        <taxon>Hypocreales</taxon>
        <taxon>Bionectriaceae</taxon>
        <taxon>Clonostachys</taxon>
    </lineage>
</organism>
<evidence type="ECO:0000256" key="3">
    <source>
        <dbReference type="ARBA" id="ARBA00022741"/>
    </source>
</evidence>
<dbReference type="GO" id="GO:0005524">
    <property type="term" value="F:ATP binding"/>
    <property type="evidence" value="ECO:0007669"/>
    <property type="project" value="UniProtKB-UniRule"/>
</dbReference>
<dbReference type="InterPro" id="IPR050538">
    <property type="entry name" value="MAP_kinase_kinase_kinase"/>
</dbReference>
<keyword evidence="5 8" id="KW-0067">ATP-binding</keyword>
<dbReference type="Pfam" id="PF00069">
    <property type="entry name" value="Pkinase"/>
    <property type="match status" value="1"/>
</dbReference>
<feature type="compositionally biased region" description="Polar residues" evidence="9">
    <location>
        <begin position="899"/>
        <end position="915"/>
    </location>
</feature>
<comment type="catalytic activity">
    <reaction evidence="6">
        <text>L-threonyl-[protein] + ATP = O-phospho-L-threonyl-[protein] + ADP + H(+)</text>
        <dbReference type="Rhea" id="RHEA:46608"/>
        <dbReference type="Rhea" id="RHEA-COMP:11060"/>
        <dbReference type="Rhea" id="RHEA-COMP:11605"/>
        <dbReference type="ChEBI" id="CHEBI:15378"/>
        <dbReference type="ChEBI" id="CHEBI:30013"/>
        <dbReference type="ChEBI" id="CHEBI:30616"/>
        <dbReference type="ChEBI" id="CHEBI:61977"/>
        <dbReference type="ChEBI" id="CHEBI:456216"/>
        <dbReference type="EC" id="2.7.11.24"/>
    </reaction>
    <physiologicalReaction direction="left-to-right" evidence="6">
        <dbReference type="Rhea" id="RHEA:46609"/>
    </physiologicalReaction>
</comment>
<feature type="region of interest" description="Disordered" evidence="9">
    <location>
        <begin position="592"/>
        <end position="627"/>
    </location>
</feature>
<feature type="domain" description="Protein kinase" evidence="10">
    <location>
        <begin position="999"/>
        <end position="1275"/>
    </location>
</feature>
<accession>A0A9N9XYA5</accession>
<comment type="catalytic activity">
    <reaction evidence="7">
        <text>L-seryl-[protein] + ATP = O-phospho-L-seryl-[protein] + ADP + H(+)</text>
        <dbReference type="Rhea" id="RHEA:17989"/>
        <dbReference type="Rhea" id="RHEA-COMP:9863"/>
        <dbReference type="Rhea" id="RHEA-COMP:11604"/>
        <dbReference type="ChEBI" id="CHEBI:15378"/>
        <dbReference type="ChEBI" id="CHEBI:29999"/>
        <dbReference type="ChEBI" id="CHEBI:30616"/>
        <dbReference type="ChEBI" id="CHEBI:83421"/>
        <dbReference type="ChEBI" id="CHEBI:456216"/>
        <dbReference type="EC" id="2.7.11.24"/>
    </reaction>
    <physiologicalReaction direction="left-to-right" evidence="7">
        <dbReference type="Rhea" id="RHEA:17990"/>
    </physiologicalReaction>
</comment>
<keyword evidence="2" id="KW-0808">Transferase</keyword>
<dbReference type="InterPro" id="IPR011992">
    <property type="entry name" value="EF-hand-dom_pair"/>
</dbReference>
<evidence type="ECO:0000256" key="6">
    <source>
        <dbReference type="ARBA" id="ARBA00047919"/>
    </source>
</evidence>
<feature type="region of interest" description="Disordered" evidence="9">
    <location>
        <begin position="140"/>
        <end position="162"/>
    </location>
</feature>
<evidence type="ECO:0000256" key="8">
    <source>
        <dbReference type="PROSITE-ProRule" id="PRU10141"/>
    </source>
</evidence>
<feature type="compositionally biased region" description="Basic and acidic residues" evidence="9">
    <location>
        <begin position="710"/>
        <end position="721"/>
    </location>
</feature>
<evidence type="ECO:0000313" key="12">
    <source>
        <dbReference type="Proteomes" id="UP000754883"/>
    </source>
</evidence>
<evidence type="ECO:0000256" key="2">
    <source>
        <dbReference type="ARBA" id="ARBA00022679"/>
    </source>
</evidence>
<dbReference type="InterPro" id="IPR008271">
    <property type="entry name" value="Ser/Thr_kinase_AS"/>
</dbReference>
<sequence>MSGKRDSFLSLPTKKWKKILGLGLEDDEIQAKVLEATSGNQVNNDLSSFSQVVQLTGSGILDEYARNLRDYHHKRVLQVQLWDIRTLVEDNRQLDKEREDSSYNGWLDKVIRPPPPRLGSGYILPNSSLGLPNLTPIPASSARVSPSGSFSGSTAPLSPELPSKSTSAIWDGRWQNQGGMDNAVGFPAADNGGRSTPRDFTTDRSREMHHKMVAKLTLQAIHMLLACESIIEFLQTNGDKLLFSTERDAGLWNIYMTEISKHGTYNMRRCRKELAKYFQDIEGDPSEELHGLGGSILEKAMKEMRGLSRFFANLANFGGACVFADDALGLTSSRLFSESANERFDYVDEWEVQINEIEARNRDNIMGDMNEVEKRDLQFRRTHLDLAVAMRKIAAQFADFARKPGSGPSENFKMLYVSKPSGPGTVAPTQTLLEVPREEPNLTFLTAPQELRYKTRFDFLADEGSHVVSREKTTKSIQRLKIHPRSVAHIWQAVEDVTSSNELYFPEYALAMYLGNELREGRSIPLKVPPTIKKNVEDRVNFIVANIVQKEEDQPDPTQHWICKDVELGRRINEVGDQVRRALIEMTEEEEHACISDEETSGSHTLGLSWTPGRGSSIGETHRTNEQETEITELMELQTTIKGTQGEDLEVEGEMKHVDPSLAKNTWSDIPVRDGNLESEAALNDRDGALLRAHEVKRPRVAEQEPQEADAAKAKVKLPRDMEEDEEQVDKAVAEARRWTEAAAEARRWTEAAAEERRQVEEAAEEQRRILEEAAEERRRDLEEEERRVLEAAAEAEAEEQRQPVEAQHKRETQIQRQQEVSSGDQEGCDEPTGELSLDRVENLVMPREETERNITASTPGEDHSELVDIAPQSEQLQNPDSNEEDSRRQTLTKGRETPTPSTGEGTATGTQMPQHRQMELLGHPDDRHQTPSPKLRIQRQQTPNSDLSSISSSRTIPDLVRDSKLETAFAPNGQVVRHISYATNPRMRRRRIRKEEIWERQSELGSGAFGRVWLGKCATGDDIGKLRAVKEITKLQRQRRSSEIDYNRELEAIAKFSHKKYVHCFVQSFGWYESEEAIFIAMEYLEHGDLQSHLVRPFPEDEVRDIVFQLLEGLSFMHENGFAHRDLKPANILVSEHSPNWWVKISDFGISKRAEEEATAFRTLVGTRGYIAPEVIGIYCPEDIATIADSSSLYTVAVDLWALGAIMFKLLTHENVFAEPLELARYVTARRPFPRALVSEKGVSEACMSFLEQAMAHSPTSRPTSSQALAHEWLAELSNPADSPVEFPDTMSASTGLSPGPFTPVPGESTASAAWPSTFS</sequence>
<evidence type="ECO:0000256" key="1">
    <source>
        <dbReference type="ARBA" id="ARBA00012411"/>
    </source>
</evidence>
<name>A0A9N9XYA5_9HYPO</name>
<feature type="compositionally biased region" description="Basic and acidic residues" evidence="9">
    <location>
        <begin position="799"/>
        <end position="814"/>
    </location>
</feature>
<dbReference type="PANTHER" id="PTHR48016:SF56">
    <property type="entry name" value="MAPKK KINASE"/>
    <property type="match status" value="1"/>
</dbReference>
<feature type="compositionally biased region" description="Basic and acidic residues" evidence="9">
    <location>
        <begin position="917"/>
        <end position="930"/>
    </location>
</feature>
<feature type="region of interest" description="Disordered" evidence="9">
    <location>
        <begin position="1284"/>
        <end position="1321"/>
    </location>
</feature>
<dbReference type="InterPro" id="IPR000719">
    <property type="entry name" value="Prot_kinase_dom"/>
</dbReference>
<dbReference type="PROSITE" id="PS50011">
    <property type="entry name" value="PROTEIN_KINASE_DOM"/>
    <property type="match status" value="1"/>
</dbReference>
<comment type="caution">
    <text evidence="11">The sequence shown here is derived from an EMBL/GenBank/DDBJ whole genome shotgun (WGS) entry which is preliminary data.</text>
</comment>
<proteinExistence type="predicted"/>
<evidence type="ECO:0000256" key="7">
    <source>
        <dbReference type="ARBA" id="ARBA00048130"/>
    </source>
</evidence>
<evidence type="ECO:0000256" key="5">
    <source>
        <dbReference type="ARBA" id="ARBA00022840"/>
    </source>
</evidence>
<evidence type="ECO:0000256" key="4">
    <source>
        <dbReference type="ARBA" id="ARBA00022777"/>
    </source>
</evidence>
<feature type="region of interest" description="Disordered" evidence="9">
    <location>
        <begin position="774"/>
        <end position="954"/>
    </location>
</feature>
<feature type="compositionally biased region" description="Polar residues" evidence="9">
    <location>
        <begin position="142"/>
        <end position="156"/>
    </location>
</feature>
<reference evidence="11 12" key="2">
    <citation type="submission" date="2021-10" db="EMBL/GenBank/DDBJ databases">
        <authorList>
            <person name="Piombo E."/>
        </authorList>
    </citation>
    <scope>NUCLEOTIDE SEQUENCE [LARGE SCALE GENOMIC DNA]</scope>
</reference>
<keyword evidence="3 8" id="KW-0547">Nucleotide-binding</keyword>
<feature type="binding site" evidence="8">
    <location>
        <position position="1031"/>
    </location>
    <ligand>
        <name>ATP</name>
        <dbReference type="ChEBI" id="CHEBI:30616"/>
    </ligand>
</feature>
<keyword evidence="4" id="KW-0418">Kinase</keyword>
<dbReference type="GO" id="GO:0004707">
    <property type="term" value="F:MAP kinase activity"/>
    <property type="evidence" value="ECO:0007669"/>
    <property type="project" value="UniProtKB-EC"/>
</dbReference>
<keyword evidence="12" id="KW-1185">Reference proteome</keyword>
<protein>
    <recommendedName>
        <fullName evidence="1">mitogen-activated protein kinase</fullName>
        <ecNumber evidence="1">2.7.11.24</ecNumber>
    </recommendedName>
</protein>
<dbReference type="EC" id="2.7.11.24" evidence="1"/>
<evidence type="ECO:0000259" key="10">
    <source>
        <dbReference type="PROSITE" id="PS50011"/>
    </source>
</evidence>
<feature type="compositionally biased region" description="Polar residues" evidence="9">
    <location>
        <begin position="1310"/>
        <end position="1321"/>
    </location>
</feature>
<dbReference type="SUPFAM" id="SSF56112">
    <property type="entry name" value="Protein kinase-like (PK-like)"/>
    <property type="match status" value="1"/>
</dbReference>
<dbReference type="PROSITE" id="PS00108">
    <property type="entry name" value="PROTEIN_KINASE_ST"/>
    <property type="match status" value="1"/>
</dbReference>
<dbReference type="InterPro" id="IPR011009">
    <property type="entry name" value="Kinase-like_dom_sf"/>
</dbReference>
<evidence type="ECO:0000313" key="11">
    <source>
        <dbReference type="EMBL" id="CAG9984320.1"/>
    </source>
</evidence>
<evidence type="ECO:0000256" key="9">
    <source>
        <dbReference type="SAM" id="MobiDB-lite"/>
    </source>
</evidence>
<feature type="compositionally biased region" description="Polar residues" evidence="9">
    <location>
        <begin position="815"/>
        <end position="825"/>
    </location>
</feature>
<feature type="compositionally biased region" description="Basic and acidic residues" evidence="9">
    <location>
        <begin position="774"/>
        <end position="790"/>
    </location>
</feature>
<dbReference type="OrthoDB" id="10252171at2759"/>
<reference evidence="12" key="1">
    <citation type="submission" date="2019-06" db="EMBL/GenBank/DDBJ databases">
        <authorList>
            <person name="Broberg M."/>
        </authorList>
    </citation>
    <scope>NUCLEOTIDE SEQUENCE [LARGE SCALE GENOMIC DNA]</scope>
</reference>
<dbReference type="SMART" id="SM00220">
    <property type="entry name" value="S_TKc"/>
    <property type="match status" value="1"/>
</dbReference>
<dbReference type="Gene3D" id="1.10.510.10">
    <property type="entry name" value="Transferase(Phosphotransferase) domain 1"/>
    <property type="match status" value="1"/>
</dbReference>
<dbReference type="SUPFAM" id="SSF47473">
    <property type="entry name" value="EF-hand"/>
    <property type="match status" value="1"/>
</dbReference>
<feature type="compositionally biased region" description="Basic and acidic residues" evidence="9">
    <location>
        <begin position="837"/>
        <end position="853"/>
    </location>
</feature>
<dbReference type="EMBL" id="CABFNO020001387">
    <property type="protein sequence ID" value="CAG9984320.1"/>
    <property type="molecule type" value="Genomic_DNA"/>
</dbReference>
<dbReference type="PANTHER" id="PTHR48016">
    <property type="entry name" value="MAP KINASE KINASE KINASE SSK2-RELATED-RELATED"/>
    <property type="match status" value="1"/>
</dbReference>
<dbReference type="InterPro" id="IPR017441">
    <property type="entry name" value="Protein_kinase_ATP_BS"/>
</dbReference>
<dbReference type="Proteomes" id="UP000754883">
    <property type="component" value="Unassembled WGS sequence"/>
</dbReference>
<feature type="region of interest" description="Disordered" evidence="9">
    <location>
        <begin position="697"/>
        <end position="726"/>
    </location>
</feature>
<dbReference type="Gene3D" id="1.10.238.10">
    <property type="entry name" value="EF-hand"/>
    <property type="match status" value="1"/>
</dbReference>
<feature type="compositionally biased region" description="Basic and acidic residues" evidence="9">
    <location>
        <begin position="885"/>
        <end position="897"/>
    </location>
</feature>
<gene>
    <name evidence="11" type="ORF">CBYS24578_00012083</name>
</gene>